<sequence>MTIRVAHLTHNAQGGAGRAALRARDACRAAGMVSEVFCVDGAEKNPELIQPKWLRNSPDSTSRYQDFMFNQVQWGDIAAHRRGTSNTLLSQPYPGMDVLSLNALNTFDVLHMHWTTWTVTPPDIRRWLDAGRALVWTLHDAWPMTGGCHYPSGCKQYLSECIVCPQLSDAYSVVPNAFADKLHQYGNDPRLQIIAPSQWLADEARHSRIFAQTPVHHIENPIELDVFVPRDNRSQLRAELGFTDADVVLLFGNHLNEEIRKGGDVLRKALAELLESEEVMARWRARGLQPAMLTFGTPIDLGVATHSIKTMSLDSVRDDKVLVDLFNVADVLCFPSLEDNYPNTVVEAAACGTPSIVFRTGGMAAMVEHGRTGLVVDQVGDARALAAAIDHFVENHFSDVGMRQSCRAQCELRNAPVTVGRRFGIVYEQALAAKGIAPSPLITPQGTSSTGGISATAKAVYQLSTVRVSPQVGADFLRHPLNRRIAQLAQVEQATADVVLATTQKMAPSPTREGRVSVALASSLHAHHAGYAGPYQFARHLDCERFELRHYRTPLGDGLVGSNSAAERARKFGHILGLEGYANQPNAMLTEFDMLVDLLSTRYDVVHFLDGELCGWLLPRAARQLLGDKAPAVVMSLCINRLIC</sequence>
<gene>
    <name evidence="1" type="ORF">VITFI_CDS0682</name>
</gene>
<dbReference type="EMBL" id="CP022423">
    <property type="protein sequence ID" value="ASM76461.1"/>
    <property type="molecule type" value="Genomic_DNA"/>
</dbReference>
<proteinExistence type="predicted"/>
<evidence type="ECO:0000313" key="2">
    <source>
        <dbReference type="Proteomes" id="UP000199729"/>
    </source>
</evidence>
<dbReference type="PANTHER" id="PTHR12526">
    <property type="entry name" value="GLYCOSYLTRANSFERASE"/>
    <property type="match status" value="1"/>
</dbReference>
<dbReference type="RefSeq" id="WP_089415785.1">
    <property type="nucleotide sequence ID" value="NZ_CP022423.1"/>
</dbReference>
<evidence type="ECO:0000313" key="1">
    <source>
        <dbReference type="EMBL" id="ASM76461.1"/>
    </source>
</evidence>
<keyword evidence="2" id="KW-1185">Reference proteome</keyword>
<dbReference type="AlphaFoldDB" id="A0A221KBQ2"/>
<dbReference type="Proteomes" id="UP000199729">
    <property type="component" value="Chromosome"/>
</dbReference>
<protein>
    <recommendedName>
        <fullName evidence="3">Glycosyl transferase family 1</fullName>
    </recommendedName>
</protein>
<dbReference type="SUPFAM" id="SSF53756">
    <property type="entry name" value="UDP-Glycosyltransferase/glycogen phosphorylase"/>
    <property type="match status" value="1"/>
</dbReference>
<dbReference type="Pfam" id="PF13692">
    <property type="entry name" value="Glyco_trans_1_4"/>
    <property type="match status" value="1"/>
</dbReference>
<reference evidence="1 2" key="1">
    <citation type="submission" date="2017-07" db="EMBL/GenBank/DDBJ databases">
        <title>Complete Genome Sequence of the cosmetic ferment Vitreoscilla filiformis (ATCC15551).</title>
        <authorList>
            <person name="Contreras S."/>
            <person name="Sagory-Zalkind P."/>
            <person name="Blanquart H."/>
            <person name="Iltis A."/>
            <person name="Morand S.C."/>
        </authorList>
    </citation>
    <scope>NUCLEOTIDE SEQUENCE [LARGE SCALE GENOMIC DNA]</scope>
    <source>
        <strain evidence="1 2">ATCC 15551</strain>
    </source>
</reference>
<dbReference type="Gene3D" id="3.40.50.2000">
    <property type="entry name" value="Glycogen Phosphorylase B"/>
    <property type="match status" value="2"/>
</dbReference>
<dbReference type="OrthoDB" id="9805661at2"/>
<organism evidence="1 2">
    <name type="scientific">Vitreoscilla filiformis</name>
    <dbReference type="NCBI Taxonomy" id="63"/>
    <lineage>
        <taxon>Bacteria</taxon>
        <taxon>Pseudomonadati</taxon>
        <taxon>Pseudomonadota</taxon>
        <taxon>Betaproteobacteria</taxon>
        <taxon>Neisseriales</taxon>
        <taxon>Neisseriaceae</taxon>
        <taxon>Vitreoscilla</taxon>
    </lineage>
</organism>
<dbReference type="KEGG" id="vff:VITFI_CDS0682"/>
<evidence type="ECO:0008006" key="3">
    <source>
        <dbReference type="Google" id="ProtNLM"/>
    </source>
</evidence>
<name>A0A221KBQ2_VITFI</name>
<accession>A0A221KBQ2</accession>